<dbReference type="PANTHER" id="PTHR43881">
    <property type="entry name" value="GAMMA-GLUTAMYLTRANSPEPTIDASE (AFU_ORTHOLOGUE AFUA_4G13580)"/>
    <property type="match status" value="1"/>
</dbReference>
<dbReference type="EC" id="3.4.19.13" evidence="2"/>
<sequence>MFTAPPAFLTRPDLRGTFGMAATTHWTASATAQAVLERGGNAFDAAVAAAFVLHLVEPHLNGPGGDMTAVVATADDPTPRVLVGQGPAPQGATLEHFAAEGLDLVPGAGGLAAAVPGAVDAWLLLLRDHGTWELADVWAFTIDYAERGYPLVPRVGATVASVRELFTDHWTTSANFWLVEGQPRPASELMTNPAYARVLRGMLDAGRDAGTREERVDAARHEWRTGLVARTATAFLAQPHRHSDGRDHAGVLTEADLAAHTATWEPATTAEFRGWTVAKTGAWGQGPVLLQALTILDGYSDDELDPQTVEGAHHLLEALKLAMADRDAYYGDPDVEAGERPVPLDVLLSAGYAASRRALITDRASTEVRPGEVPGYPAYHAPLATDSPDPGAEGVGEPTVSKAGETRGDTCHLDVVDRWGNMVAATPSGGWLQSSPHIPELGFCLGSRMQMAWLDPASPSVLRPGRRPRTTLTPTLLLRDGVPVSVLGTPGGDQQDQWQLVYLVRVLVGGYTPQQAIDAPSLHTTAMAGSFWPRTWTPAGAVVEDRLGEDVIAGLEARGHQVTRAGDWSLGRLSAVVRDPATGELTAAANPRGGQGYAVGR</sequence>
<reference evidence="2 3" key="1">
    <citation type="submission" date="2021-03" db="EMBL/GenBank/DDBJ databases">
        <title>Sequencing the genomes of 1000 actinobacteria strains.</title>
        <authorList>
            <person name="Klenk H.-P."/>
        </authorList>
    </citation>
    <scope>NUCLEOTIDE SEQUENCE [LARGE SCALE GENOMIC DNA]</scope>
    <source>
        <strain evidence="2 3">DSM 12936</strain>
    </source>
</reference>
<dbReference type="Pfam" id="PF01019">
    <property type="entry name" value="G_glu_transpept"/>
    <property type="match status" value="1"/>
</dbReference>
<keyword evidence="3" id="KW-1185">Reference proteome</keyword>
<keyword evidence="2" id="KW-0012">Acyltransferase</keyword>
<dbReference type="Gene3D" id="1.10.246.130">
    <property type="match status" value="1"/>
</dbReference>
<dbReference type="SUPFAM" id="SSF56235">
    <property type="entry name" value="N-terminal nucleophile aminohydrolases (Ntn hydrolases)"/>
    <property type="match status" value="1"/>
</dbReference>
<dbReference type="PRINTS" id="PR01210">
    <property type="entry name" value="GGTRANSPTASE"/>
</dbReference>
<dbReference type="EC" id="2.3.2.2" evidence="2"/>
<comment type="caution">
    <text evidence="2">The sequence shown here is derived from an EMBL/GenBank/DDBJ whole genome shotgun (WGS) entry which is preliminary data.</text>
</comment>
<keyword evidence="2" id="KW-0378">Hydrolase</keyword>
<dbReference type="InterPro" id="IPR043138">
    <property type="entry name" value="GGT_lsub"/>
</dbReference>
<feature type="region of interest" description="Disordered" evidence="1">
    <location>
        <begin position="385"/>
        <end position="407"/>
    </location>
</feature>
<dbReference type="InterPro" id="IPR043137">
    <property type="entry name" value="GGT_ssub_C"/>
</dbReference>
<organism evidence="2 3">
    <name type="scientific">Microlunatus capsulatus</name>
    <dbReference type="NCBI Taxonomy" id="99117"/>
    <lineage>
        <taxon>Bacteria</taxon>
        <taxon>Bacillati</taxon>
        <taxon>Actinomycetota</taxon>
        <taxon>Actinomycetes</taxon>
        <taxon>Propionibacteriales</taxon>
        <taxon>Propionibacteriaceae</taxon>
        <taxon>Microlunatus</taxon>
    </lineage>
</organism>
<proteinExistence type="predicted"/>
<dbReference type="GO" id="GO:0036374">
    <property type="term" value="F:glutathione hydrolase activity"/>
    <property type="evidence" value="ECO:0007669"/>
    <property type="project" value="UniProtKB-EC"/>
</dbReference>
<dbReference type="RefSeq" id="WP_245358024.1">
    <property type="nucleotide sequence ID" value="NZ_BAAAMH010000013.1"/>
</dbReference>
<dbReference type="Proteomes" id="UP000758168">
    <property type="component" value="Unassembled WGS sequence"/>
</dbReference>
<accession>A0ABS4Z6Z7</accession>
<name>A0ABS4Z6Z7_9ACTN</name>
<dbReference type="GO" id="GO:0103068">
    <property type="term" value="F:leukotriene C4 gamma-glutamyl transferase activity"/>
    <property type="evidence" value="ECO:0007669"/>
    <property type="project" value="UniProtKB-EC"/>
</dbReference>
<evidence type="ECO:0000313" key="2">
    <source>
        <dbReference type="EMBL" id="MBP2416814.1"/>
    </source>
</evidence>
<protein>
    <submittedName>
        <fullName evidence="2">Gamma-glutamyltranspeptidase/glutathione hydrolase</fullName>
        <ecNumber evidence="2">2.3.2.2</ecNumber>
        <ecNumber evidence="2">3.4.19.13</ecNumber>
    </submittedName>
</protein>
<dbReference type="InterPro" id="IPR029055">
    <property type="entry name" value="Ntn_hydrolases_N"/>
</dbReference>
<dbReference type="EMBL" id="JAGIOB010000001">
    <property type="protein sequence ID" value="MBP2416814.1"/>
    <property type="molecule type" value="Genomic_DNA"/>
</dbReference>
<evidence type="ECO:0000256" key="1">
    <source>
        <dbReference type="SAM" id="MobiDB-lite"/>
    </source>
</evidence>
<keyword evidence="2" id="KW-0808">Transferase</keyword>
<dbReference type="PANTHER" id="PTHR43881:SF1">
    <property type="entry name" value="GAMMA-GLUTAMYLTRANSPEPTIDASE (AFU_ORTHOLOGUE AFUA_4G13580)"/>
    <property type="match status" value="1"/>
</dbReference>
<dbReference type="InterPro" id="IPR052896">
    <property type="entry name" value="GGT-like_enzyme"/>
</dbReference>
<gene>
    <name evidence="2" type="ORF">JOF54_001736</name>
</gene>
<dbReference type="Gene3D" id="3.60.20.40">
    <property type="match status" value="1"/>
</dbReference>
<evidence type="ECO:0000313" key="3">
    <source>
        <dbReference type="Proteomes" id="UP000758168"/>
    </source>
</evidence>